<dbReference type="HOGENOM" id="CLU_1019268_0_0_1"/>
<dbReference type="InParanoid" id="M3Z2E7"/>
<name>M3Z2E7_MUSPF</name>
<dbReference type="Ensembl" id="ENSMPUT00000018019.1">
    <property type="protein sequence ID" value="ENSMPUP00000017759.1"/>
    <property type="gene ID" value="ENSMPUG00000017870.1"/>
</dbReference>
<feature type="region of interest" description="Disordered" evidence="1">
    <location>
        <begin position="1"/>
        <end position="80"/>
    </location>
</feature>
<organism evidence="2">
    <name type="scientific">Mustela putorius furo</name>
    <name type="common">European domestic ferret</name>
    <name type="synonym">Mustela furo</name>
    <dbReference type="NCBI Taxonomy" id="9669"/>
    <lineage>
        <taxon>Eukaryota</taxon>
        <taxon>Metazoa</taxon>
        <taxon>Chordata</taxon>
        <taxon>Craniata</taxon>
        <taxon>Vertebrata</taxon>
        <taxon>Euteleostomi</taxon>
        <taxon>Mammalia</taxon>
        <taxon>Eutheria</taxon>
        <taxon>Laurasiatheria</taxon>
        <taxon>Carnivora</taxon>
        <taxon>Caniformia</taxon>
        <taxon>Musteloidea</taxon>
        <taxon>Mustelidae</taxon>
        <taxon>Mustelinae</taxon>
        <taxon>Mustela</taxon>
    </lineage>
</organism>
<dbReference type="EMBL" id="AEYP01020843">
    <property type="status" value="NOT_ANNOTATED_CDS"/>
    <property type="molecule type" value="Genomic_DNA"/>
</dbReference>
<evidence type="ECO:0000256" key="1">
    <source>
        <dbReference type="SAM" id="MobiDB-lite"/>
    </source>
</evidence>
<feature type="compositionally biased region" description="Gly residues" evidence="1">
    <location>
        <begin position="95"/>
        <end position="104"/>
    </location>
</feature>
<feature type="region of interest" description="Disordered" evidence="1">
    <location>
        <begin position="95"/>
        <end position="146"/>
    </location>
</feature>
<dbReference type="AlphaFoldDB" id="M3Z2E7"/>
<evidence type="ECO:0000313" key="2">
    <source>
        <dbReference type="Ensembl" id="ENSMPUP00000017759.1"/>
    </source>
</evidence>
<accession>M3Z2E7</accession>
<protein>
    <submittedName>
        <fullName evidence="2">Uncharacterized protein</fullName>
    </submittedName>
</protein>
<proteinExistence type="predicted"/>
<reference evidence="2" key="1">
    <citation type="submission" date="2024-06" db="UniProtKB">
        <authorList>
            <consortium name="Ensembl"/>
        </authorList>
    </citation>
    <scope>IDENTIFICATION</scope>
</reference>
<sequence length="273" mass="28900">MGPALQSPRKGATCAHVGRQEHRLGQEESGGCPRGHGARQAQGGRGMKASRAKVRSLLGERQGAARGLRTGEGQSPSSCLTEGTLCARVGAGRGGCRHPGGGQQGREKGSDSGYISKVEPKGFADSSGGRTRDRRLSRLSSGKNGGLLPVLAAGGGTHGPWDLVLEERNVSETPVWLRRTKAQELDIWMSRPGAKTQIQPCGGQPGLDLASGWPLSPERPTAPPRCQHLVCPVLRELRSQRCPEGLRCASHCAKCFQMDHFTGPLPATPRSNV</sequence>